<dbReference type="GO" id="GO:0005829">
    <property type="term" value="C:cytosol"/>
    <property type="evidence" value="ECO:0007669"/>
    <property type="project" value="TreeGrafter"/>
</dbReference>
<dbReference type="InterPro" id="IPR024088">
    <property type="entry name" value="Tyr-tRNA-ligase_bac-type"/>
</dbReference>
<dbReference type="PANTHER" id="PTHR11766">
    <property type="entry name" value="TYROSYL-TRNA SYNTHETASE"/>
    <property type="match status" value="1"/>
</dbReference>
<keyword evidence="15" id="KW-1185">Reference proteome</keyword>
<gene>
    <name evidence="14" type="ORF">E0L32_010137</name>
</gene>
<dbReference type="GeneID" id="41977584"/>
<dbReference type="GO" id="GO:0006397">
    <property type="term" value="P:mRNA processing"/>
    <property type="evidence" value="ECO:0007669"/>
    <property type="project" value="UniProtKB-KW"/>
</dbReference>
<reference evidence="14 15" key="1">
    <citation type="submission" date="2019-06" db="EMBL/GenBank/DDBJ databases">
        <title>Draft genome sequence of the filamentous fungus Phialemoniopsis curvata isolated from diesel fuel.</title>
        <authorList>
            <person name="Varaljay V.A."/>
            <person name="Lyon W.J."/>
            <person name="Crouch A.L."/>
            <person name="Drake C.E."/>
            <person name="Hollomon J.M."/>
            <person name="Nadeau L.J."/>
            <person name="Nunn H.S."/>
            <person name="Stevenson B.S."/>
            <person name="Bojanowski C.L."/>
            <person name="Crookes-Goodson W.J."/>
        </authorList>
    </citation>
    <scope>NUCLEOTIDE SEQUENCE [LARGE SCALE GENOMIC DNA]</scope>
    <source>
        <strain evidence="14 15">D216</strain>
    </source>
</reference>
<dbReference type="InterPro" id="IPR001412">
    <property type="entry name" value="aa-tRNA-synth_I_CS"/>
</dbReference>
<protein>
    <recommendedName>
        <fullName evidence="11">Tyrosine--tRNA ligase</fullName>
        <ecNumber evidence="11">6.1.1.1</ecNumber>
    </recommendedName>
    <alternativeName>
        <fullName evidence="11">Tyrosyl-tRNA synthetase</fullName>
    </alternativeName>
</protein>
<dbReference type="CDD" id="cd00805">
    <property type="entry name" value="TyrRS_core"/>
    <property type="match status" value="1"/>
</dbReference>
<comment type="subcellular location">
    <subcellularLocation>
        <location evidence="1">Mitochondrion matrix</location>
    </subcellularLocation>
</comment>
<dbReference type="PANTHER" id="PTHR11766:SF0">
    <property type="entry name" value="TYROSINE--TRNA LIGASE, MITOCHONDRIAL"/>
    <property type="match status" value="1"/>
</dbReference>
<dbReference type="GO" id="GO:0005524">
    <property type="term" value="F:ATP binding"/>
    <property type="evidence" value="ECO:0007669"/>
    <property type="project" value="UniProtKB-KW"/>
</dbReference>
<organism evidence="14 15">
    <name type="scientific">Thyridium curvatum</name>
    <dbReference type="NCBI Taxonomy" id="1093900"/>
    <lineage>
        <taxon>Eukaryota</taxon>
        <taxon>Fungi</taxon>
        <taxon>Dikarya</taxon>
        <taxon>Ascomycota</taxon>
        <taxon>Pezizomycotina</taxon>
        <taxon>Sordariomycetes</taxon>
        <taxon>Sordariomycetidae</taxon>
        <taxon>Thyridiales</taxon>
        <taxon>Thyridiaceae</taxon>
        <taxon>Thyridium</taxon>
    </lineage>
</organism>
<dbReference type="GO" id="GO:0004831">
    <property type="term" value="F:tyrosine-tRNA ligase activity"/>
    <property type="evidence" value="ECO:0007669"/>
    <property type="project" value="UniProtKB-EC"/>
</dbReference>
<dbReference type="InterPro" id="IPR036986">
    <property type="entry name" value="S4_RNA-bd_sf"/>
</dbReference>
<name>A0A507AMD0_9PEZI</name>
<comment type="catalytic activity">
    <reaction evidence="10 11">
        <text>tRNA(Tyr) + L-tyrosine + ATP = L-tyrosyl-tRNA(Tyr) + AMP + diphosphate + H(+)</text>
        <dbReference type="Rhea" id="RHEA:10220"/>
        <dbReference type="Rhea" id="RHEA-COMP:9706"/>
        <dbReference type="Rhea" id="RHEA-COMP:9707"/>
        <dbReference type="ChEBI" id="CHEBI:15378"/>
        <dbReference type="ChEBI" id="CHEBI:30616"/>
        <dbReference type="ChEBI" id="CHEBI:33019"/>
        <dbReference type="ChEBI" id="CHEBI:58315"/>
        <dbReference type="ChEBI" id="CHEBI:78442"/>
        <dbReference type="ChEBI" id="CHEBI:78536"/>
        <dbReference type="ChEBI" id="CHEBI:456215"/>
        <dbReference type="EC" id="6.1.1.1"/>
    </reaction>
</comment>
<evidence type="ECO:0000256" key="6">
    <source>
        <dbReference type="ARBA" id="ARBA00022840"/>
    </source>
</evidence>
<evidence type="ECO:0000256" key="3">
    <source>
        <dbReference type="ARBA" id="ARBA00022598"/>
    </source>
</evidence>
<dbReference type="EMBL" id="SKBQ01000079">
    <property type="protein sequence ID" value="TPX08407.1"/>
    <property type="molecule type" value="Genomic_DNA"/>
</dbReference>
<keyword evidence="7 11" id="KW-0648">Protein biosynthesis</keyword>
<dbReference type="EC" id="6.1.1.1" evidence="11"/>
<keyword evidence="3 11" id="KW-0436">Ligase</keyword>
<dbReference type="FunCoup" id="A0A507AMD0">
    <property type="interactions" value="634"/>
</dbReference>
<accession>A0A507AMD0</accession>
<dbReference type="SUPFAM" id="SSF52374">
    <property type="entry name" value="Nucleotidylyl transferase"/>
    <property type="match status" value="1"/>
</dbReference>
<dbReference type="Pfam" id="PF16714">
    <property type="entry name" value="TyrRSs_C"/>
    <property type="match status" value="1"/>
</dbReference>
<dbReference type="InterPro" id="IPR002307">
    <property type="entry name" value="Tyr-tRNA-ligase"/>
</dbReference>
<sequence>MARHAQLVSLWPAGARLCRSCLSAQTGKQAASQRRWLSSKNDTSKYLSKVKNAEEQWQAKAQRIASGEEYNLWDVFEERGFVKDLAGRKEDIRELMRQKRIGAYVGVDPTAPSLHVGHLVPMMPLFWMYFHGYHAVSLLGGATSKIGDPSGRLKDRERMAGSTAATNTAKIHYQLKKIWANVETKSQKYGYKKRWAWKRSLVNNATWWNSLPLLEVLRRLGAGIRMGPMLSRDNVKRKLTEGDGMSFAEFTYPLMQAWDWWHLFSTHNVHMQIGGSDQYGNIVTGIESVKTIRESEPNLEKKMEEGPLHDPVGFTVPLMTDSSGAKFGKSAGNAIWLDPYETSYFDLYGYFVRRPDADVENLLKLFTFLPLPDIAKIMEEQAADPSKRVAQHKLAQEVVSLVHGDEACRLAEEQHRAMYTKGQTMMPMAQATEDDLAAQDPASSGKPVTLNNAPRVDIQLPESLILGKSIARILHAAGLASSVSEGNRLATQRAAYVGGSPGQPANVNKGMTPGLVEFTPVSVWFPEDTKNFLIEGKYLMLRKGKHNLRIIEMVSDEDWKASGKTYPGEPGKGKVRMLSQKLRALKEELKQDGLAAKAKDNISVQDNADAIEEQDEPVLIFPDESPAQVRNLKNKISDLENARKQQQAGAKQD</sequence>
<proteinExistence type="inferred from homology"/>
<dbReference type="Gene3D" id="3.40.50.620">
    <property type="entry name" value="HUPs"/>
    <property type="match status" value="1"/>
</dbReference>
<keyword evidence="6 11" id="KW-0067">ATP-binding</keyword>
<evidence type="ECO:0000256" key="11">
    <source>
        <dbReference type="RuleBase" id="RU361234"/>
    </source>
</evidence>
<dbReference type="Gene3D" id="3.10.290.10">
    <property type="entry name" value="RNA-binding S4 domain"/>
    <property type="match status" value="1"/>
</dbReference>
<evidence type="ECO:0000313" key="15">
    <source>
        <dbReference type="Proteomes" id="UP000319257"/>
    </source>
</evidence>
<keyword evidence="4" id="KW-0507">mRNA processing</keyword>
<dbReference type="GO" id="GO:0003723">
    <property type="term" value="F:RNA binding"/>
    <property type="evidence" value="ECO:0007669"/>
    <property type="project" value="InterPro"/>
</dbReference>
<dbReference type="NCBIfam" id="TIGR00234">
    <property type="entry name" value="tyrS"/>
    <property type="match status" value="1"/>
</dbReference>
<dbReference type="GO" id="GO:0005759">
    <property type="term" value="C:mitochondrial matrix"/>
    <property type="evidence" value="ECO:0007669"/>
    <property type="project" value="UniProtKB-SubCell"/>
</dbReference>
<dbReference type="RefSeq" id="XP_030990118.1">
    <property type="nucleotide sequence ID" value="XM_031132722.1"/>
</dbReference>
<evidence type="ECO:0000256" key="1">
    <source>
        <dbReference type="ARBA" id="ARBA00004305"/>
    </source>
</evidence>
<evidence type="ECO:0000256" key="8">
    <source>
        <dbReference type="ARBA" id="ARBA00022946"/>
    </source>
</evidence>
<dbReference type="FunFam" id="1.10.240.10:FF:000001">
    <property type="entry name" value="Tyrosine--tRNA ligase"/>
    <property type="match status" value="1"/>
</dbReference>
<keyword evidence="9 11" id="KW-0030">Aminoacyl-tRNA synthetase</keyword>
<feature type="domain" description="Tyrosyl-tRNA synthetase C-terminal" evidence="13">
    <location>
        <begin position="449"/>
        <end position="570"/>
    </location>
</feature>
<dbReference type="InterPro" id="IPR002305">
    <property type="entry name" value="aa-tRNA-synth_Ic"/>
</dbReference>
<evidence type="ECO:0000256" key="7">
    <source>
        <dbReference type="ARBA" id="ARBA00022917"/>
    </source>
</evidence>
<evidence type="ECO:0000256" key="4">
    <source>
        <dbReference type="ARBA" id="ARBA00022664"/>
    </source>
</evidence>
<dbReference type="InterPro" id="IPR014729">
    <property type="entry name" value="Rossmann-like_a/b/a_fold"/>
</dbReference>
<keyword evidence="5 11" id="KW-0547">Nucleotide-binding</keyword>
<dbReference type="PRINTS" id="PR01040">
    <property type="entry name" value="TRNASYNTHTYR"/>
</dbReference>
<dbReference type="InParanoid" id="A0A507AMD0"/>
<feature type="compositionally biased region" description="Polar residues" evidence="12">
    <location>
        <begin position="644"/>
        <end position="653"/>
    </location>
</feature>
<evidence type="ECO:0000313" key="14">
    <source>
        <dbReference type="EMBL" id="TPX08407.1"/>
    </source>
</evidence>
<evidence type="ECO:0000256" key="9">
    <source>
        <dbReference type="ARBA" id="ARBA00023146"/>
    </source>
</evidence>
<keyword evidence="8" id="KW-0809">Transit peptide</keyword>
<evidence type="ECO:0000256" key="5">
    <source>
        <dbReference type="ARBA" id="ARBA00022741"/>
    </source>
</evidence>
<feature type="region of interest" description="Disordered" evidence="12">
    <location>
        <begin position="632"/>
        <end position="653"/>
    </location>
</feature>
<dbReference type="OrthoDB" id="337870at2759"/>
<comment type="similarity">
    <text evidence="2 11">Belongs to the class-I aminoacyl-tRNA synthetase family.</text>
</comment>
<comment type="caution">
    <text evidence="14">The sequence shown here is derived from an EMBL/GenBank/DDBJ whole genome shotgun (WGS) entry which is preliminary data.</text>
</comment>
<evidence type="ECO:0000259" key="13">
    <source>
        <dbReference type="Pfam" id="PF16714"/>
    </source>
</evidence>
<evidence type="ECO:0000256" key="10">
    <source>
        <dbReference type="ARBA" id="ARBA00048248"/>
    </source>
</evidence>
<dbReference type="GO" id="GO:0006437">
    <property type="term" value="P:tyrosyl-tRNA aminoacylation"/>
    <property type="evidence" value="ECO:0007669"/>
    <property type="project" value="InterPro"/>
</dbReference>
<evidence type="ECO:0000256" key="12">
    <source>
        <dbReference type="SAM" id="MobiDB-lite"/>
    </source>
</evidence>
<evidence type="ECO:0000256" key="2">
    <source>
        <dbReference type="ARBA" id="ARBA00005594"/>
    </source>
</evidence>
<dbReference type="PROSITE" id="PS00178">
    <property type="entry name" value="AA_TRNA_LIGASE_I"/>
    <property type="match status" value="1"/>
</dbReference>
<dbReference type="InterPro" id="IPR032005">
    <property type="entry name" value="TyrRSs_C"/>
</dbReference>
<dbReference type="Proteomes" id="UP000319257">
    <property type="component" value="Unassembled WGS sequence"/>
</dbReference>
<dbReference type="Pfam" id="PF00579">
    <property type="entry name" value="tRNA-synt_1b"/>
    <property type="match status" value="1"/>
</dbReference>
<dbReference type="STRING" id="1093900.A0A507AMD0"/>
<dbReference type="Gene3D" id="1.10.240.10">
    <property type="entry name" value="Tyrosyl-Transfer RNA Synthetase"/>
    <property type="match status" value="1"/>
</dbReference>
<dbReference type="FunFam" id="3.40.50.620:FF:000227">
    <property type="entry name" value="Tyrosine--tRNA ligase"/>
    <property type="match status" value="1"/>
</dbReference>
<dbReference type="AlphaFoldDB" id="A0A507AMD0"/>